<keyword evidence="6" id="KW-0175">Coiled coil</keyword>
<evidence type="ECO:0000313" key="9">
    <source>
        <dbReference type="Proteomes" id="UP000054007"/>
    </source>
</evidence>
<comment type="subcellular location">
    <subcellularLocation>
        <location evidence="1">Mitochondrion membrane</location>
    </subcellularLocation>
</comment>
<keyword evidence="5" id="KW-0472">Membrane</keyword>
<accession>A0A0D7AX62</accession>
<evidence type="ECO:0000256" key="2">
    <source>
        <dbReference type="ARBA" id="ARBA00022692"/>
    </source>
</evidence>
<evidence type="ECO:0000256" key="3">
    <source>
        <dbReference type="ARBA" id="ARBA00022989"/>
    </source>
</evidence>
<dbReference type="EMBL" id="KN880858">
    <property type="protein sequence ID" value="KIY61871.1"/>
    <property type="molecule type" value="Genomic_DNA"/>
</dbReference>
<protein>
    <recommendedName>
        <fullName evidence="7">HIG1 domain-containing protein</fullName>
    </recommendedName>
</protein>
<sequence length="191" mass="21668">MAETENGSPSAVTLSLQEKDAAVKAQLDVLAKRFPRALRFDPNESGLDRFKQRMIQEPLVPIGALATVGVFSMMVRSSQRGDSRQTQLWMRGRVAVQGLTVIAVVVGMYRVQQDTIAYNAELDKIREDYEDVKKRLERADFEERLKQAELAYEQEKGLYSSWKGKKAQAQVETPTAPAASSWYHYLGWPRK</sequence>
<evidence type="ECO:0000313" key="8">
    <source>
        <dbReference type="EMBL" id="KIY61871.1"/>
    </source>
</evidence>
<keyword evidence="9" id="KW-1185">Reference proteome</keyword>
<organism evidence="8 9">
    <name type="scientific">Cylindrobasidium torrendii FP15055 ss-10</name>
    <dbReference type="NCBI Taxonomy" id="1314674"/>
    <lineage>
        <taxon>Eukaryota</taxon>
        <taxon>Fungi</taxon>
        <taxon>Dikarya</taxon>
        <taxon>Basidiomycota</taxon>
        <taxon>Agaricomycotina</taxon>
        <taxon>Agaricomycetes</taxon>
        <taxon>Agaricomycetidae</taxon>
        <taxon>Agaricales</taxon>
        <taxon>Marasmiineae</taxon>
        <taxon>Physalacriaceae</taxon>
        <taxon>Cylindrobasidium</taxon>
    </lineage>
</organism>
<evidence type="ECO:0000256" key="5">
    <source>
        <dbReference type="ARBA" id="ARBA00023136"/>
    </source>
</evidence>
<dbReference type="STRING" id="1314674.A0A0D7AX62"/>
<reference evidence="8 9" key="1">
    <citation type="journal article" date="2015" name="Fungal Genet. Biol.">
        <title>Evolution of novel wood decay mechanisms in Agaricales revealed by the genome sequences of Fistulina hepatica and Cylindrobasidium torrendii.</title>
        <authorList>
            <person name="Floudas D."/>
            <person name="Held B.W."/>
            <person name="Riley R."/>
            <person name="Nagy L.G."/>
            <person name="Koehler G."/>
            <person name="Ransdell A.S."/>
            <person name="Younus H."/>
            <person name="Chow J."/>
            <person name="Chiniquy J."/>
            <person name="Lipzen A."/>
            <person name="Tritt A."/>
            <person name="Sun H."/>
            <person name="Haridas S."/>
            <person name="LaButti K."/>
            <person name="Ohm R.A."/>
            <person name="Kues U."/>
            <person name="Blanchette R.A."/>
            <person name="Grigoriev I.V."/>
            <person name="Minto R.E."/>
            <person name="Hibbett D.S."/>
        </authorList>
    </citation>
    <scope>NUCLEOTIDE SEQUENCE [LARGE SCALE GENOMIC DNA]</scope>
    <source>
        <strain evidence="8 9">FP15055 ss-10</strain>
    </source>
</reference>
<evidence type="ECO:0000256" key="6">
    <source>
        <dbReference type="SAM" id="Coils"/>
    </source>
</evidence>
<dbReference type="Gene3D" id="6.10.140.1320">
    <property type="match status" value="1"/>
</dbReference>
<name>A0A0D7AX62_9AGAR</name>
<dbReference type="Pfam" id="PF04588">
    <property type="entry name" value="HIG_1_N"/>
    <property type="match status" value="1"/>
</dbReference>
<dbReference type="GO" id="GO:0031966">
    <property type="term" value="C:mitochondrial membrane"/>
    <property type="evidence" value="ECO:0007669"/>
    <property type="project" value="UniProtKB-SubCell"/>
</dbReference>
<proteinExistence type="predicted"/>
<keyword evidence="2" id="KW-0812">Transmembrane</keyword>
<dbReference type="InterPro" id="IPR007667">
    <property type="entry name" value="Hypoxia_induced_domain"/>
</dbReference>
<gene>
    <name evidence="8" type="ORF">CYLTODRAFT_427288</name>
</gene>
<dbReference type="Proteomes" id="UP000054007">
    <property type="component" value="Unassembled WGS sequence"/>
</dbReference>
<dbReference type="InterPro" id="IPR050355">
    <property type="entry name" value="RCF1"/>
</dbReference>
<feature type="domain" description="HIG1" evidence="7">
    <location>
        <begin position="31"/>
        <end position="122"/>
    </location>
</feature>
<evidence type="ECO:0000256" key="1">
    <source>
        <dbReference type="ARBA" id="ARBA00004325"/>
    </source>
</evidence>
<evidence type="ECO:0000259" key="7">
    <source>
        <dbReference type="PROSITE" id="PS51503"/>
    </source>
</evidence>
<dbReference type="PANTHER" id="PTHR12297:SF3">
    <property type="entry name" value="HIG1 DOMAIN FAMILY MEMBER 1A"/>
    <property type="match status" value="1"/>
</dbReference>
<keyword evidence="4" id="KW-0496">Mitochondrion</keyword>
<dbReference type="PROSITE" id="PS51503">
    <property type="entry name" value="HIG1"/>
    <property type="match status" value="1"/>
</dbReference>
<keyword evidence="3" id="KW-1133">Transmembrane helix</keyword>
<evidence type="ECO:0000256" key="4">
    <source>
        <dbReference type="ARBA" id="ARBA00023128"/>
    </source>
</evidence>
<dbReference type="PANTHER" id="PTHR12297">
    <property type="entry name" value="HYPOXIA-INDUCBILE GENE 1 HIG1 -RELATED"/>
    <property type="match status" value="1"/>
</dbReference>
<dbReference type="OrthoDB" id="6604018at2759"/>
<feature type="coiled-coil region" evidence="6">
    <location>
        <begin position="119"/>
        <end position="158"/>
    </location>
</feature>
<dbReference type="AlphaFoldDB" id="A0A0D7AX62"/>